<protein>
    <submittedName>
        <fullName evidence="2">Uncharacterized protein</fullName>
    </submittedName>
</protein>
<accession>A0A2Z6R539</accession>
<dbReference type="EMBL" id="BEXD01001201">
    <property type="protein sequence ID" value="GBB92904.1"/>
    <property type="molecule type" value="Genomic_DNA"/>
</dbReference>
<proteinExistence type="predicted"/>
<keyword evidence="3" id="KW-1185">Reference proteome</keyword>
<feature type="region of interest" description="Disordered" evidence="1">
    <location>
        <begin position="56"/>
        <end position="85"/>
    </location>
</feature>
<evidence type="ECO:0000313" key="2">
    <source>
        <dbReference type="EMBL" id="GBB92904.1"/>
    </source>
</evidence>
<evidence type="ECO:0000256" key="1">
    <source>
        <dbReference type="SAM" id="MobiDB-lite"/>
    </source>
</evidence>
<dbReference type="AlphaFoldDB" id="A0A2Z6R539"/>
<name>A0A2Z6R539_9GLOM</name>
<feature type="compositionally biased region" description="Polar residues" evidence="1">
    <location>
        <begin position="69"/>
        <end position="85"/>
    </location>
</feature>
<comment type="caution">
    <text evidence="2">The sequence shown here is derived from an EMBL/GenBank/DDBJ whole genome shotgun (WGS) entry which is preliminary data.</text>
</comment>
<gene>
    <name evidence="2" type="ORF">RclHR1_20790003</name>
</gene>
<sequence>MGVRESSASGKKIKKRSFFRWFYLYKSNMSTASSADESDASRYSLSYVSKKRKTAKVESASAPKRRSQRIVSQNSDLTASLGSVC</sequence>
<organism evidence="2 3">
    <name type="scientific">Rhizophagus clarus</name>
    <dbReference type="NCBI Taxonomy" id="94130"/>
    <lineage>
        <taxon>Eukaryota</taxon>
        <taxon>Fungi</taxon>
        <taxon>Fungi incertae sedis</taxon>
        <taxon>Mucoromycota</taxon>
        <taxon>Glomeromycotina</taxon>
        <taxon>Glomeromycetes</taxon>
        <taxon>Glomerales</taxon>
        <taxon>Glomeraceae</taxon>
        <taxon>Rhizophagus</taxon>
    </lineage>
</organism>
<evidence type="ECO:0000313" key="3">
    <source>
        <dbReference type="Proteomes" id="UP000247702"/>
    </source>
</evidence>
<dbReference type="Proteomes" id="UP000247702">
    <property type="component" value="Unassembled WGS sequence"/>
</dbReference>
<reference evidence="2 3" key="1">
    <citation type="submission" date="2017-11" db="EMBL/GenBank/DDBJ databases">
        <title>The genome of Rhizophagus clarus HR1 reveals common genetic basis of auxotrophy among arbuscular mycorrhizal fungi.</title>
        <authorList>
            <person name="Kobayashi Y."/>
        </authorList>
    </citation>
    <scope>NUCLEOTIDE SEQUENCE [LARGE SCALE GENOMIC DNA]</scope>
    <source>
        <strain evidence="2 3">HR1</strain>
    </source>
</reference>